<dbReference type="RefSeq" id="WP_091241607.1">
    <property type="nucleotide sequence ID" value="NZ_FNIR01000003.1"/>
</dbReference>
<keyword evidence="6" id="KW-0378">Hydrolase</keyword>
<dbReference type="PANTHER" id="PTHR43226">
    <property type="entry name" value="XAA-PRO AMINOPEPTIDASE 3"/>
    <property type="match status" value="1"/>
</dbReference>
<evidence type="ECO:0000256" key="6">
    <source>
        <dbReference type="ARBA" id="ARBA00022801"/>
    </source>
</evidence>
<dbReference type="SMART" id="SM01011">
    <property type="entry name" value="AMP_N"/>
    <property type="match status" value="1"/>
</dbReference>
<evidence type="ECO:0000256" key="4">
    <source>
        <dbReference type="ARBA" id="ARBA00012574"/>
    </source>
</evidence>
<dbReference type="EMBL" id="FNIR01000003">
    <property type="protein sequence ID" value="SDO07353.1"/>
    <property type="molecule type" value="Genomic_DNA"/>
</dbReference>
<dbReference type="GO" id="GO:0005829">
    <property type="term" value="C:cytosol"/>
    <property type="evidence" value="ECO:0007669"/>
    <property type="project" value="TreeGrafter"/>
</dbReference>
<accession>A0A1H0GKG1</accession>
<feature type="region of interest" description="Disordered" evidence="9">
    <location>
        <begin position="1"/>
        <end position="26"/>
    </location>
</feature>
<keyword evidence="11" id="KW-0645">Protease</keyword>
<dbReference type="SUPFAM" id="SSF55920">
    <property type="entry name" value="Creatinase/aminopeptidase"/>
    <property type="match status" value="1"/>
</dbReference>
<dbReference type="Gene3D" id="3.40.350.10">
    <property type="entry name" value="Creatinase/prolidase N-terminal domain"/>
    <property type="match status" value="1"/>
</dbReference>
<feature type="domain" description="Aminopeptidase P N-terminal" evidence="10">
    <location>
        <begin position="54"/>
        <end position="187"/>
    </location>
</feature>
<comment type="cofactor">
    <cofactor evidence="2">
        <name>Mn(2+)</name>
        <dbReference type="ChEBI" id="CHEBI:29035"/>
    </cofactor>
</comment>
<evidence type="ECO:0000256" key="1">
    <source>
        <dbReference type="ARBA" id="ARBA00001424"/>
    </source>
</evidence>
<dbReference type="GO" id="GO:0070006">
    <property type="term" value="F:metalloaminopeptidase activity"/>
    <property type="evidence" value="ECO:0007669"/>
    <property type="project" value="InterPro"/>
</dbReference>
<evidence type="ECO:0000256" key="9">
    <source>
        <dbReference type="SAM" id="MobiDB-lite"/>
    </source>
</evidence>
<keyword evidence="5 8" id="KW-0479">Metal-binding</keyword>
<protein>
    <recommendedName>
        <fullName evidence="4">Xaa-Pro aminopeptidase</fullName>
        <ecNumber evidence="4">3.4.11.9</ecNumber>
    </recommendedName>
</protein>
<dbReference type="InterPro" id="IPR036005">
    <property type="entry name" value="Creatinase/aminopeptidase-like"/>
</dbReference>
<comment type="similarity">
    <text evidence="3 8">Belongs to the peptidase M24B family.</text>
</comment>
<dbReference type="EC" id="3.4.11.9" evidence="4"/>
<dbReference type="GO" id="GO:0006508">
    <property type="term" value="P:proteolysis"/>
    <property type="evidence" value="ECO:0007669"/>
    <property type="project" value="TreeGrafter"/>
</dbReference>
<evidence type="ECO:0000259" key="10">
    <source>
        <dbReference type="SMART" id="SM01011"/>
    </source>
</evidence>
<keyword evidence="12" id="KW-1185">Reference proteome</keyword>
<dbReference type="PROSITE" id="PS00491">
    <property type="entry name" value="PROLINE_PEPTIDASE"/>
    <property type="match status" value="1"/>
</dbReference>
<comment type="catalytic activity">
    <reaction evidence="1">
        <text>Release of any N-terminal amino acid, including proline, that is linked to proline, even from a dipeptide or tripeptide.</text>
        <dbReference type="EC" id="3.4.11.9"/>
    </reaction>
</comment>
<dbReference type="InterPro" id="IPR052433">
    <property type="entry name" value="X-Pro_dipept-like"/>
</dbReference>
<gene>
    <name evidence="11" type="ORF">SAMN05660199_01269</name>
</gene>
<organism evidence="11 12">
    <name type="scientific">Klenkia soli</name>
    <dbReference type="NCBI Taxonomy" id="1052260"/>
    <lineage>
        <taxon>Bacteria</taxon>
        <taxon>Bacillati</taxon>
        <taxon>Actinomycetota</taxon>
        <taxon>Actinomycetes</taxon>
        <taxon>Geodermatophilales</taxon>
        <taxon>Geodermatophilaceae</taxon>
        <taxon>Klenkia</taxon>
    </lineage>
</organism>
<dbReference type="Pfam" id="PF05195">
    <property type="entry name" value="AMP_N"/>
    <property type="match status" value="1"/>
</dbReference>
<feature type="compositionally biased region" description="Polar residues" evidence="9">
    <location>
        <begin position="1"/>
        <end position="12"/>
    </location>
</feature>
<dbReference type="AlphaFoldDB" id="A0A1H0GKG1"/>
<dbReference type="SUPFAM" id="SSF53092">
    <property type="entry name" value="Creatinase/prolidase N-terminal domain"/>
    <property type="match status" value="1"/>
</dbReference>
<dbReference type="STRING" id="1052260.SAMN05660199_01269"/>
<reference evidence="12" key="1">
    <citation type="submission" date="2016-10" db="EMBL/GenBank/DDBJ databases">
        <authorList>
            <person name="Varghese N."/>
            <person name="Submissions S."/>
        </authorList>
    </citation>
    <scope>NUCLEOTIDE SEQUENCE [LARGE SCALE GENOMIC DNA]</scope>
    <source>
        <strain evidence="12">DSM 45843</strain>
    </source>
</reference>
<keyword evidence="7" id="KW-0464">Manganese</keyword>
<dbReference type="OrthoDB" id="9806388at2"/>
<dbReference type="PANTHER" id="PTHR43226:SF4">
    <property type="entry name" value="XAA-PRO AMINOPEPTIDASE 3"/>
    <property type="match status" value="1"/>
</dbReference>
<dbReference type="Pfam" id="PF00557">
    <property type="entry name" value="Peptidase_M24"/>
    <property type="match status" value="1"/>
</dbReference>
<dbReference type="InterPro" id="IPR001131">
    <property type="entry name" value="Peptidase_M24B_aminopep-P_CS"/>
</dbReference>
<evidence type="ECO:0000256" key="3">
    <source>
        <dbReference type="ARBA" id="ARBA00008766"/>
    </source>
</evidence>
<dbReference type="GO" id="GO:0030145">
    <property type="term" value="F:manganese ion binding"/>
    <property type="evidence" value="ECO:0007669"/>
    <property type="project" value="InterPro"/>
</dbReference>
<evidence type="ECO:0000313" key="11">
    <source>
        <dbReference type="EMBL" id="SDO07353.1"/>
    </source>
</evidence>
<dbReference type="Proteomes" id="UP000199088">
    <property type="component" value="Unassembled WGS sequence"/>
</dbReference>
<feature type="region of interest" description="Disordered" evidence="9">
    <location>
        <begin position="35"/>
        <end position="54"/>
    </location>
</feature>
<dbReference type="InterPro" id="IPR029149">
    <property type="entry name" value="Creatin/AminoP/Spt16_N"/>
</dbReference>
<name>A0A1H0GKG1_9ACTN</name>
<dbReference type="Gene3D" id="3.90.230.10">
    <property type="entry name" value="Creatinase/methionine aminopeptidase superfamily"/>
    <property type="match status" value="1"/>
</dbReference>
<sequence length="488" mass="51696">MSSTDDAASTPTVPDATRRAPHDQAFGSWVQTTLADGWDPEPEAPHPAHPGAAAAAAAHRARLLAALPGRAVVVQSGTAPVRANDTVYGFRPASAYTWLTGDQAEGAVLLLAPDGTATIYLPPSAGPGTLTYVTDRREGALWVGGVPSAAGTAARLQVDARPRTELAAALRAAGEVRVLGGIDPDLGPGDPELATTLARLRAVKDDWEVERLAEACAATARGFADVVRELPGLLAGDGRRGERWLEGTFWRRARLEGNDVGYSSIVAAGSHGTSLHWAPVDGDIRAGQLLLADMGVETTSLYTADVTRTFPVDGTWTPVQRRVHGAVREAHRAGISEVRAGRPFLAAHHAAQWVLADHLHRWGLITWTADDALHEDLARPGAGAHRRYTLHSTSHLLGLDVHDCAALDGSEYLATVLEPGHSLTVEPGLYFQVNDRTVPDELRGVAVRLEDDLVVTDGAARVLSDALPTDADELTAWMADAQAQPLGR</sequence>
<dbReference type="InterPro" id="IPR007865">
    <property type="entry name" value="Aminopep_P_N"/>
</dbReference>
<dbReference type="InterPro" id="IPR000994">
    <property type="entry name" value="Pept_M24"/>
</dbReference>
<evidence type="ECO:0000256" key="5">
    <source>
        <dbReference type="ARBA" id="ARBA00022723"/>
    </source>
</evidence>
<evidence type="ECO:0000313" key="12">
    <source>
        <dbReference type="Proteomes" id="UP000199088"/>
    </source>
</evidence>
<keyword evidence="11" id="KW-0031">Aminopeptidase</keyword>
<evidence type="ECO:0000256" key="7">
    <source>
        <dbReference type="ARBA" id="ARBA00023211"/>
    </source>
</evidence>
<evidence type="ECO:0000256" key="2">
    <source>
        <dbReference type="ARBA" id="ARBA00001936"/>
    </source>
</evidence>
<proteinExistence type="inferred from homology"/>
<evidence type="ECO:0000256" key="8">
    <source>
        <dbReference type="RuleBase" id="RU000590"/>
    </source>
</evidence>